<evidence type="ECO:0000256" key="11">
    <source>
        <dbReference type="SAM" id="Phobius"/>
    </source>
</evidence>
<feature type="transmembrane region" description="Helical" evidence="11">
    <location>
        <begin position="886"/>
        <end position="903"/>
    </location>
</feature>
<evidence type="ECO:0000313" key="14">
    <source>
        <dbReference type="EMBL" id="KAK9805406.1"/>
    </source>
</evidence>
<dbReference type="Gene3D" id="1.50.10.10">
    <property type="match status" value="1"/>
</dbReference>
<evidence type="ECO:0000256" key="8">
    <source>
        <dbReference type="ARBA" id="ARBA00023326"/>
    </source>
</evidence>
<feature type="transmembrane region" description="Helical" evidence="11">
    <location>
        <begin position="1048"/>
        <end position="1073"/>
    </location>
</feature>
<keyword evidence="7" id="KW-0326">Glycosidase</keyword>
<dbReference type="Proteomes" id="UP001465755">
    <property type="component" value="Unassembled WGS sequence"/>
</dbReference>
<keyword evidence="5" id="KW-0136">Cellulose degradation</keyword>
<feature type="compositionally biased region" description="Basic and acidic residues" evidence="10">
    <location>
        <begin position="567"/>
        <end position="576"/>
    </location>
</feature>
<feature type="coiled-coil region" evidence="9">
    <location>
        <begin position="971"/>
        <end position="1007"/>
    </location>
</feature>
<comment type="caution">
    <text evidence="14">The sequence shown here is derived from an EMBL/GenBank/DDBJ whole genome shotgun (WGS) entry which is preliminary data.</text>
</comment>
<feature type="transmembrane region" description="Helical" evidence="11">
    <location>
        <begin position="1093"/>
        <end position="1115"/>
    </location>
</feature>
<keyword evidence="11" id="KW-0812">Transmembrane</keyword>
<evidence type="ECO:0000256" key="4">
    <source>
        <dbReference type="ARBA" id="ARBA00022801"/>
    </source>
</evidence>
<evidence type="ECO:0000256" key="7">
    <source>
        <dbReference type="ARBA" id="ARBA00023295"/>
    </source>
</evidence>
<dbReference type="InterPro" id="IPR001701">
    <property type="entry name" value="Glyco_hydro_9"/>
</dbReference>
<dbReference type="Gene3D" id="3.90.550.10">
    <property type="entry name" value="Spore Coat Polysaccharide Biosynthesis Protein SpsA, Chain A"/>
    <property type="match status" value="1"/>
</dbReference>
<keyword evidence="12" id="KW-0732">Signal</keyword>
<dbReference type="SUPFAM" id="SSF48208">
    <property type="entry name" value="Six-hairpin glycosidases"/>
    <property type="match status" value="1"/>
</dbReference>
<name>A0AAW1P676_9CHLO</name>
<evidence type="ECO:0000259" key="13">
    <source>
        <dbReference type="Pfam" id="PF00759"/>
    </source>
</evidence>
<keyword evidence="15" id="KW-1185">Reference proteome</keyword>
<dbReference type="GO" id="GO:0008810">
    <property type="term" value="F:cellulase activity"/>
    <property type="evidence" value="ECO:0007669"/>
    <property type="project" value="UniProtKB-EC"/>
</dbReference>
<sequence length="1650" mass="178788">MTGFMALLLVRRSVSQLALAQESMSRANTRGEGNEQRAPPGLGLELVETNPVRDVFAMDTEDQLGLLLGELRRIEGHQQQLETAVNSNRAIVVVPRQEVLEEEPPTPGVKPPEKKQNIVSGGLTGFAVAEDLLNMDFKDPEEVPEEFKAMAYNATTTKEIKKGDRTISGSFGTLDPASAELARFLKRLQQQQQQVLELIAEKEAEFRAQLAGRPYTPVRPIARGLSGFGSMDLAGLRAKSPGPMGGPGFGRPSPLGQSAPGPSAGPSRPSPLSQAGGSQKTPPVEPPVRVAPAASFAAPAAFATSKSAGAASAFPMPSPLAHKPTPNRIDPGWATPLQRPSPASSVGGASEVAVAQPLLPKYRQDPLPPPKPVDWAEPPLIELKFASAQLRVTDSRTLAHQLSISGTIVYLFFLCSFGFYAYARVGRTVSGHRNPGLVLYEVLVLLAEVGVFASSAMFGICRTRSEFTYKPRWWRRTPKTAPQAKTLKVPSKLRKGKSGIPALPGSAEAAGYGTVAANDDLPASQAAARDAELAATLGPGAFISPRPAGAEPSPDGAVPEPKPALWDSEHPPPHAEEWGIAGVTSNFNVQVLVYSPSNNNPRIQECLRAAHAMNVPASCSRTVYLIDPAMDHTKRELVVNLGLTHVEYRSALPDPSQPRPCNPQNTALNTILRRLYPQTSPASDKDIMAVFTDDQVADPDYLTRMLVKLERPSTKLVHCRERFVNLSLSSDLFNQMEEQYFDAVLPSLEAWGYGSCSDAGYVARVDVWQRNNWLPLYANAHGFALGMEARILKMDTAYVDHILISGIAPSSCAGVYGAKTGWVREHMQALVRTRPAFLGHLKLSSKMIYHSTAVAEVTSALTTFLWIGIPLIRILFNVFPFTPNRWFGIGFLAYYIIAMPLLYRAWTPHHLVSWWVWTLSSRILWWTQLRSLVHCCLRFFTPYTSSHGYQPPPRAHRNQQAGMLSSTMRRQKQKAVEVEKTQTVLENLREEQRLRQLEKQEQMARDIELGGGSPTMAEERERSVHKLKKRSALYAAVYEPKHAWPWMALTLCVISIATAAIGAWLLFATHGVISSLIAEQGLTLVVLSNNLTLIISCLWALANAFIFAAPVWYAVTYAGSGRTYDSQRSISGHGAEHGGRSFLSFWSFTTLIVVAVCAVIVAAACLGLGTGFLAYQGYSGAVEADFPQALTDTMIFYQAQRSGALTTVNDVVSWRQSSALTDSPPGGWYQGTNNLKMTFPMAIAAGQMAWGLWAGSSGYNAAPNGGLTLAQENLQWATNYLSLAQGNDSGYVVQVGNVARETSLWTRPEDMTELRPTTTLDNTTGASDMYGAAIAALAATSLALTGPAFGFSLQAMDYATSLYPLMLANEGLWSAAYPDGSLLYPGSNYLDDMMLGSAWMALATGNVGYRIDAQNFFNRIQAAPAPYQNIFYNWDNQYWAACLLMWQITGQSVYQQQVELFLGWWVNGQNGVTYTPNGLAWSGSTAPLRDAANAAFLALAYGQQLGKGSQYYTGRQYSCWGITQLRYILGGQHGTSTGGRSFMVGYGTNPPLQSQNPAASCPGTDTNCNSPKATSAVYASSLPNPNILYGALVAGPGEDDSYTDVRSAANSAVNIEYSGGLSAALAIAAGGDWSVCSERNGLFDEVGAHP</sequence>
<keyword evidence="11" id="KW-0472">Membrane</keyword>
<evidence type="ECO:0000256" key="5">
    <source>
        <dbReference type="ARBA" id="ARBA00023001"/>
    </source>
</evidence>
<evidence type="ECO:0000256" key="1">
    <source>
        <dbReference type="ARBA" id="ARBA00000966"/>
    </source>
</evidence>
<feature type="transmembrane region" description="Helical" evidence="11">
    <location>
        <begin position="437"/>
        <end position="460"/>
    </location>
</feature>
<evidence type="ECO:0000256" key="12">
    <source>
        <dbReference type="SAM" id="SignalP"/>
    </source>
</evidence>
<dbReference type="GO" id="GO:0030245">
    <property type="term" value="P:cellulose catabolic process"/>
    <property type="evidence" value="ECO:0007669"/>
    <property type="project" value="UniProtKB-KW"/>
</dbReference>
<organism evidence="14 15">
    <name type="scientific">Symbiochloris irregularis</name>
    <dbReference type="NCBI Taxonomy" id="706552"/>
    <lineage>
        <taxon>Eukaryota</taxon>
        <taxon>Viridiplantae</taxon>
        <taxon>Chlorophyta</taxon>
        <taxon>core chlorophytes</taxon>
        <taxon>Trebouxiophyceae</taxon>
        <taxon>Trebouxiales</taxon>
        <taxon>Trebouxiaceae</taxon>
        <taxon>Symbiochloris</taxon>
    </lineage>
</organism>
<feature type="compositionally biased region" description="Low complexity" evidence="10">
    <location>
        <begin position="250"/>
        <end position="273"/>
    </location>
</feature>
<dbReference type="SUPFAM" id="SSF53448">
    <property type="entry name" value="Nucleotide-diphospho-sugar transferases"/>
    <property type="match status" value="1"/>
</dbReference>
<keyword evidence="9" id="KW-0175">Coiled coil</keyword>
<dbReference type="InterPro" id="IPR029044">
    <property type="entry name" value="Nucleotide-diphossugar_trans"/>
</dbReference>
<dbReference type="EC" id="3.2.1.4" evidence="3"/>
<keyword evidence="11" id="KW-1133">Transmembrane helix</keyword>
<evidence type="ECO:0000313" key="15">
    <source>
        <dbReference type="Proteomes" id="UP001465755"/>
    </source>
</evidence>
<feature type="transmembrane region" description="Helical" evidence="11">
    <location>
        <begin position="1150"/>
        <end position="1175"/>
    </location>
</feature>
<evidence type="ECO:0000256" key="9">
    <source>
        <dbReference type="SAM" id="Coils"/>
    </source>
</evidence>
<evidence type="ECO:0000256" key="6">
    <source>
        <dbReference type="ARBA" id="ARBA00023277"/>
    </source>
</evidence>
<comment type="similarity">
    <text evidence="2">Belongs to the glycosyl hydrolase 9 (cellulase E) family.</text>
</comment>
<dbReference type="PANTHER" id="PTHR22298">
    <property type="entry name" value="ENDO-1,4-BETA-GLUCANASE"/>
    <property type="match status" value="1"/>
</dbReference>
<feature type="region of interest" description="Disordered" evidence="10">
    <location>
        <begin position="236"/>
        <end position="287"/>
    </location>
</feature>
<keyword evidence="8" id="KW-0624">Polysaccharide degradation</keyword>
<dbReference type="CDD" id="cd22249">
    <property type="entry name" value="UDM1_RNF168_RNF169-like"/>
    <property type="match status" value="1"/>
</dbReference>
<comment type="catalytic activity">
    <reaction evidence="1">
        <text>Endohydrolysis of (1-&gt;4)-beta-D-glucosidic linkages in cellulose, lichenin and cereal beta-D-glucans.</text>
        <dbReference type="EC" id="3.2.1.4"/>
    </reaction>
</comment>
<evidence type="ECO:0000256" key="10">
    <source>
        <dbReference type="SAM" id="MobiDB-lite"/>
    </source>
</evidence>
<feature type="signal peptide" evidence="12">
    <location>
        <begin position="1"/>
        <end position="20"/>
    </location>
</feature>
<feature type="domain" description="Glycoside hydrolase family 9" evidence="13">
    <location>
        <begin position="1187"/>
        <end position="1624"/>
    </location>
</feature>
<feature type="region of interest" description="Disordered" evidence="10">
    <location>
        <begin position="311"/>
        <end position="349"/>
    </location>
</feature>
<gene>
    <name evidence="14" type="ORF">WJX73_001936</name>
</gene>
<dbReference type="EMBL" id="JALJOQ010000043">
    <property type="protein sequence ID" value="KAK9805406.1"/>
    <property type="molecule type" value="Genomic_DNA"/>
</dbReference>
<dbReference type="Pfam" id="PF00759">
    <property type="entry name" value="Glyco_hydro_9"/>
    <property type="match status" value="1"/>
</dbReference>
<dbReference type="InterPro" id="IPR012341">
    <property type="entry name" value="6hp_glycosidase-like_sf"/>
</dbReference>
<feature type="transmembrane region" description="Helical" evidence="11">
    <location>
        <begin position="402"/>
        <end position="425"/>
    </location>
</feature>
<feature type="region of interest" description="Disordered" evidence="10">
    <location>
        <begin position="542"/>
        <end position="576"/>
    </location>
</feature>
<protein>
    <recommendedName>
        <fullName evidence="3">cellulase</fullName>
        <ecNumber evidence="3">3.2.1.4</ecNumber>
    </recommendedName>
</protein>
<feature type="transmembrane region" description="Helical" evidence="11">
    <location>
        <begin position="860"/>
        <end position="879"/>
    </location>
</feature>
<proteinExistence type="inferred from homology"/>
<evidence type="ECO:0000256" key="3">
    <source>
        <dbReference type="ARBA" id="ARBA00012601"/>
    </source>
</evidence>
<feature type="chain" id="PRO_5043688106" description="cellulase" evidence="12">
    <location>
        <begin position="21"/>
        <end position="1650"/>
    </location>
</feature>
<reference evidence="14 15" key="1">
    <citation type="journal article" date="2024" name="Nat. Commun.">
        <title>Phylogenomics reveals the evolutionary origins of lichenization in chlorophyte algae.</title>
        <authorList>
            <person name="Puginier C."/>
            <person name="Libourel C."/>
            <person name="Otte J."/>
            <person name="Skaloud P."/>
            <person name="Haon M."/>
            <person name="Grisel S."/>
            <person name="Petersen M."/>
            <person name="Berrin J.G."/>
            <person name="Delaux P.M."/>
            <person name="Dal Grande F."/>
            <person name="Keller J."/>
        </authorList>
    </citation>
    <scope>NUCLEOTIDE SEQUENCE [LARGE SCALE GENOMIC DNA]</scope>
    <source>
        <strain evidence="14 15">SAG 2036</strain>
    </source>
</reference>
<dbReference type="InterPro" id="IPR008928">
    <property type="entry name" value="6-hairpin_glycosidase_sf"/>
</dbReference>
<evidence type="ECO:0000256" key="2">
    <source>
        <dbReference type="ARBA" id="ARBA00007072"/>
    </source>
</evidence>
<keyword evidence="6" id="KW-0119">Carbohydrate metabolism</keyword>
<keyword evidence="4" id="KW-0378">Hydrolase</keyword>
<accession>A0AAW1P676</accession>